<dbReference type="PROSITE" id="PS51278">
    <property type="entry name" value="GATASE_TYPE_2"/>
    <property type="match status" value="1"/>
</dbReference>
<evidence type="ECO:0000256" key="7">
    <source>
        <dbReference type="ARBA" id="ARBA00022962"/>
    </source>
</evidence>
<dbReference type="SUPFAM" id="SSF53697">
    <property type="entry name" value="SIS domain"/>
    <property type="match status" value="1"/>
</dbReference>
<dbReference type="GO" id="GO:0097367">
    <property type="term" value="F:carbohydrate derivative binding"/>
    <property type="evidence" value="ECO:0007669"/>
    <property type="project" value="InterPro"/>
</dbReference>
<dbReference type="Gene3D" id="3.60.20.10">
    <property type="entry name" value="Glutamine Phosphoribosylpyrophosphate, subunit 1, domain 1"/>
    <property type="match status" value="1"/>
</dbReference>
<evidence type="ECO:0000256" key="5">
    <source>
        <dbReference type="ARBA" id="ARBA00022679"/>
    </source>
</evidence>
<dbReference type="NCBIfam" id="NF001484">
    <property type="entry name" value="PRK00331.1"/>
    <property type="match status" value="1"/>
</dbReference>
<keyword evidence="6" id="KW-0677">Repeat</keyword>
<dbReference type="NCBIfam" id="TIGR01135">
    <property type="entry name" value="glmS"/>
    <property type="match status" value="1"/>
</dbReference>
<keyword evidence="5 10" id="KW-0808">Transferase</keyword>
<dbReference type="Proteomes" id="UP000325004">
    <property type="component" value="Chromosome"/>
</dbReference>
<feature type="domain" description="SIS" evidence="9">
    <location>
        <begin position="273"/>
        <end position="419"/>
    </location>
</feature>
<dbReference type="KEGG" id="cpri:FZC34_00080"/>
<dbReference type="CDD" id="cd05008">
    <property type="entry name" value="SIS_GlmS_GlmD_1"/>
    <property type="match status" value="1"/>
</dbReference>
<dbReference type="Pfam" id="PF01380">
    <property type="entry name" value="SIS"/>
    <property type="match status" value="2"/>
</dbReference>
<dbReference type="PROSITE" id="PS00018">
    <property type="entry name" value="EF_HAND_1"/>
    <property type="match status" value="1"/>
</dbReference>
<reference evidence="10 11" key="1">
    <citation type="submission" date="2019-08" db="EMBL/GenBank/DDBJ databases">
        <title>Highly reduced genomes of protist endosymbionts show evolutionary convergence.</title>
        <authorList>
            <person name="George E."/>
            <person name="Husnik F."/>
            <person name="Tashyreva D."/>
            <person name="Prokopchuk G."/>
            <person name="Horak A."/>
            <person name="Kwong W.K."/>
            <person name="Lukes J."/>
            <person name="Keeling P.J."/>
        </authorList>
    </citation>
    <scope>NUCLEOTIDE SEQUENCE [LARGE SCALE GENOMIC DNA]</scope>
    <source>
        <strain evidence="10">1604LC</strain>
    </source>
</reference>
<dbReference type="PANTHER" id="PTHR10937">
    <property type="entry name" value="GLUCOSAMINE--FRUCTOSE-6-PHOSPHATE AMINOTRANSFERASE, ISOMERIZING"/>
    <property type="match status" value="1"/>
</dbReference>
<dbReference type="GO" id="GO:0006047">
    <property type="term" value="P:UDP-N-acetylglucosamine metabolic process"/>
    <property type="evidence" value="ECO:0007669"/>
    <property type="project" value="TreeGrafter"/>
</dbReference>
<evidence type="ECO:0000259" key="9">
    <source>
        <dbReference type="PROSITE" id="PS51464"/>
    </source>
</evidence>
<dbReference type="AlphaFoldDB" id="A0A5C0UF35"/>
<evidence type="ECO:0000313" key="11">
    <source>
        <dbReference type="Proteomes" id="UP000325004"/>
    </source>
</evidence>
<dbReference type="SUPFAM" id="SSF56235">
    <property type="entry name" value="N-terminal nucleophile aminohydrolases (Ntn hydrolases)"/>
    <property type="match status" value="1"/>
</dbReference>
<dbReference type="RefSeq" id="WP_148971443.1">
    <property type="nucleotide sequence ID" value="NZ_CP043316.1"/>
</dbReference>
<dbReference type="EMBL" id="CP043316">
    <property type="protein sequence ID" value="QEK38327.1"/>
    <property type="molecule type" value="Genomic_DNA"/>
</dbReference>
<evidence type="ECO:0000256" key="4">
    <source>
        <dbReference type="ARBA" id="ARBA00022576"/>
    </source>
</evidence>
<name>A0A5C0UF35_9PROT</name>
<protein>
    <recommendedName>
        <fullName evidence="3">Glutamine--fructose-6-phosphate aminotransferase [isomerizing]</fullName>
        <ecNumber evidence="2">2.6.1.16</ecNumber>
    </recommendedName>
</protein>
<evidence type="ECO:0000256" key="2">
    <source>
        <dbReference type="ARBA" id="ARBA00012916"/>
    </source>
</evidence>
<keyword evidence="4 10" id="KW-0032">Aminotransferase</keyword>
<gene>
    <name evidence="10" type="primary">glmS</name>
    <name evidence="10" type="ORF">FZC34_00080</name>
</gene>
<dbReference type="InterPro" id="IPR005855">
    <property type="entry name" value="GFAT"/>
</dbReference>
<dbReference type="GO" id="GO:0004360">
    <property type="term" value="F:glutamine-fructose-6-phosphate transaminase (isomerizing) activity"/>
    <property type="evidence" value="ECO:0007669"/>
    <property type="project" value="UniProtKB-EC"/>
</dbReference>
<dbReference type="GO" id="GO:0006487">
    <property type="term" value="P:protein N-linked glycosylation"/>
    <property type="evidence" value="ECO:0007669"/>
    <property type="project" value="TreeGrafter"/>
</dbReference>
<dbReference type="OrthoDB" id="9761808at2"/>
<dbReference type="EC" id="2.6.1.16" evidence="2"/>
<dbReference type="Pfam" id="PF13522">
    <property type="entry name" value="GATase_6"/>
    <property type="match status" value="1"/>
</dbReference>
<dbReference type="InterPro" id="IPR001347">
    <property type="entry name" value="SIS_dom"/>
</dbReference>
<proteinExistence type="predicted"/>
<dbReference type="PANTHER" id="PTHR10937:SF0">
    <property type="entry name" value="GLUTAMINE--FRUCTOSE-6-PHOSPHATE TRANSAMINASE (ISOMERIZING)"/>
    <property type="match status" value="1"/>
</dbReference>
<sequence>MCGLIGIVHKDDNVCEKIYDGLEYLQYRGYDSCGIAVIQDDDFQINKQTGSVSNLKKNYSNGKIGIGHTRWATHGCISIKNTHPFVYENLAIVHNGIIENYSEIKDRYADYEWKTGSDTEVILKLAYEYLEEYKNLQKDDNDKSDSLSVLEWDYAFNKLCENLEGSFAVAFLDLNHSDKVFFIRKGLSPLSIAVSDEFAAIASDCLALSELSDHVIDINNGQYGYIQNGKYEIKPGNINKKRHIIKSPKISEKSHDTWFEHEFDTQPMVLSNALHKLNNTFTWPSLKPNLIDIIGCGSAYLAGNVGKYWIEKYAKILCRINMSSEWQNIEGYSKTIALISQSGETADTLSVLDRIQNKEVSTIGFVNTLGSTLSRSVNHIIPTFVGQEVSVASTKAMTGQMLSLFLWANKLAGIDRQNELLDVFAKMSNIIDLLPEYSKEVIDVCSNVHDLFILAKGNLVPIAYEGALKIKELAYVHAEAFSASELKHGPLAMINQDASQAIVFLAPSSSHLWKKMLSSVEEVQSRGGKVIIISDQPEKFKNIHYSIKMPYIDEDLAPFLYVLPMQWLAYKLAVRKGNSIDMPRNLAKSVTVE</sequence>
<evidence type="ECO:0000259" key="8">
    <source>
        <dbReference type="PROSITE" id="PS51278"/>
    </source>
</evidence>
<keyword evidence="7" id="KW-0315">Glutamine amidotransferase</keyword>
<dbReference type="CDD" id="cd05009">
    <property type="entry name" value="SIS_GlmS_GlmD_2"/>
    <property type="match status" value="1"/>
</dbReference>
<dbReference type="InterPro" id="IPR018247">
    <property type="entry name" value="EF_Hand_1_Ca_BS"/>
</dbReference>
<dbReference type="InterPro" id="IPR046348">
    <property type="entry name" value="SIS_dom_sf"/>
</dbReference>
<accession>A0A5C0UF35</accession>
<comment type="catalytic activity">
    <reaction evidence="1">
        <text>D-fructose 6-phosphate + L-glutamine = D-glucosamine 6-phosphate + L-glutamate</text>
        <dbReference type="Rhea" id="RHEA:13237"/>
        <dbReference type="ChEBI" id="CHEBI:29985"/>
        <dbReference type="ChEBI" id="CHEBI:58359"/>
        <dbReference type="ChEBI" id="CHEBI:58725"/>
        <dbReference type="ChEBI" id="CHEBI:61527"/>
        <dbReference type="EC" id="2.6.1.16"/>
    </reaction>
</comment>
<evidence type="ECO:0000256" key="3">
    <source>
        <dbReference type="ARBA" id="ARBA00016090"/>
    </source>
</evidence>
<organism evidence="10 11">
    <name type="scientific">Candidatus Cytomitobacter primus</name>
    <dbReference type="NCBI Taxonomy" id="2066024"/>
    <lineage>
        <taxon>Bacteria</taxon>
        <taxon>Pseudomonadati</taxon>
        <taxon>Pseudomonadota</taxon>
        <taxon>Alphaproteobacteria</taxon>
        <taxon>Holosporales</taxon>
        <taxon>Holosporaceae</taxon>
        <taxon>Candidatus Cytomitobacter</taxon>
    </lineage>
</organism>
<evidence type="ECO:0000256" key="6">
    <source>
        <dbReference type="ARBA" id="ARBA00022737"/>
    </source>
</evidence>
<dbReference type="InterPro" id="IPR017932">
    <property type="entry name" value="GATase_2_dom"/>
</dbReference>
<dbReference type="InterPro" id="IPR029055">
    <property type="entry name" value="Ntn_hydrolases_N"/>
</dbReference>
<evidence type="ECO:0000313" key="10">
    <source>
        <dbReference type="EMBL" id="QEK38327.1"/>
    </source>
</evidence>
<keyword evidence="11" id="KW-1185">Reference proteome</keyword>
<feature type="domain" description="SIS" evidence="9">
    <location>
        <begin position="441"/>
        <end position="583"/>
    </location>
</feature>
<dbReference type="InterPro" id="IPR035466">
    <property type="entry name" value="GlmS/AgaS_SIS"/>
</dbReference>
<evidence type="ECO:0000256" key="1">
    <source>
        <dbReference type="ARBA" id="ARBA00001031"/>
    </source>
</evidence>
<dbReference type="PROSITE" id="PS51464">
    <property type="entry name" value="SIS"/>
    <property type="match status" value="2"/>
</dbReference>
<dbReference type="InterPro" id="IPR035490">
    <property type="entry name" value="GlmS/FrlB_SIS"/>
</dbReference>
<dbReference type="GO" id="GO:0006002">
    <property type="term" value="P:fructose 6-phosphate metabolic process"/>
    <property type="evidence" value="ECO:0007669"/>
    <property type="project" value="TreeGrafter"/>
</dbReference>
<feature type="domain" description="Glutamine amidotransferase type-2" evidence="8">
    <location>
        <begin position="2"/>
        <end position="229"/>
    </location>
</feature>
<dbReference type="Gene3D" id="3.40.50.10490">
    <property type="entry name" value="Glucose-6-phosphate isomerase like protein, domain 1"/>
    <property type="match status" value="2"/>
</dbReference>